<dbReference type="Pfam" id="PF21855">
    <property type="entry name" value="Treslin_STD"/>
    <property type="match status" value="1"/>
</dbReference>
<dbReference type="EMBL" id="JAODUO010000351">
    <property type="protein sequence ID" value="KAK2182514.1"/>
    <property type="molecule type" value="Genomic_DNA"/>
</dbReference>
<evidence type="ECO:0000256" key="1">
    <source>
        <dbReference type="SAM" id="MobiDB-lite"/>
    </source>
</evidence>
<name>A0AAD9NW86_RIDPI</name>
<feature type="compositionally biased region" description="Polar residues" evidence="1">
    <location>
        <begin position="1130"/>
        <end position="1150"/>
    </location>
</feature>
<feature type="domain" description="Treslin N-terminal" evidence="2">
    <location>
        <begin position="10"/>
        <end position="106"/>
    </location>
</feature>
<dbReference type="GO" id="GO:0010212">
    <property type="term" value="P:response to ionizing radiation"/>
    <property type="evidence" value="ECO:0007669"/>
    <property type="project" value="InterPro"/>
</dbReference>
<accession>A0AAD9NW86</accession>
<evidence type="ECO:0000259" key="2">
    <source>
        <dbReference type="Pfam" id="PF21854"/>
    </source>
</evidence>
<reference evidence="4" key="1">
    <citation type="journal article" date="2023" name="Mol. Biol. Evol.">
        <title>Third-Generation Sequencing Reveals the Adaptive Role of the Epigenome in Three Deep-Sea Polychaetes.</title>
        <authorList>
            <person name="Perez M."/>
            <person name="Aroh O."/>
            <person name="Sun Y."/>
            <person name="Lan Y."/>
            <person name="Juniper S.K."/>
            <person name="Young C.R."/>
            <person name="Angers B."/>
            <person name="Qian P.Y."/>
        </authorList>
    </citation>
    <scope>NUCLEOTIDE SEQUENCE</scope>
    <source>
        <strain evidence="4">R07B-5</strain>
    </source>
</reference>
<feature type="compositionally biased region" description="Low complexity" evidence="1">
    <location>
        <begin position="962"/>
        <end position="980"/>
    </location>
</feature>
<dbReference type="InterPro" id="IPR026153">
    <property type="entry name" value="Treslin"/>
</dbReference>
<proteinExistence type="predicted"/>
<dbReference type="GO" id="GO:0003682">
    <property type="term" value="F:chromatin binding"/>
    <property type="evidence" value="ECO:0007669"/>
    <property type="project" value="TreeGrafter"/>
</dbReference>
<dbReference type="InterPro" id="IPR053919">
    <property type="entry name" value="Treslin_N"/>
</dbReference>
<feature type="compositionally biased region" description="Polar residues" evidence="1">
    <location>
        <begin position="700"/>
        <end position="716"/>
    </location>
</feature>
<feature type="compositionally biased region" description="Polar residues" evidence="1">
    <location>
        <begin position="1290"/>
        <end position="1318"/>
    </location>
</feature>
<feature type="compositionally biased region" description="Polar residues" evidence="1">
    <location>
        <begin position="1193"/>
        <end position="1203"/>
    </location>
</feature>
<keyword evidence="5" id="KW-1185">Reference proteome</keyword>
<feature type="region of interest" description="Disordered" evidence="1">
    <location>
        <begin position="962"/>
        <end position="999"/>
    </location>
</feature>
<feature type="region of interest" description="Disordered" evidence="1">
    <location>
        <begin position="651"/>
        <end position="734"/>
    </location>
</feature>
<feature type="compositionally biased region" description="Polar residues" evidence="1">
    <location>
        <begin position="662"/>
        <end position="674"/>
    </location>
</feature>
<organism evidence="4 5">
    <name type="scientific">Ridgeia piscesae</name>
    <name type="common">Tubeworm</name>
    <dbReference type="NCBI Taxonomy" id="27915"/>
    <lineage>
        <taxon>Eukaryota</taxon>
        <taxon>Metazoa</taxon>
        <taxon>Spiralia</taxon>
        <taxon>Lophotrochozoa</taxon>
        <taxon>Annelida</taxon>
        <taxon>Polychaeta</taxon>
        <taxon>Sedentaria</taxon>
        <taxon>Canalipalpata</taxon>
        <taxon>Sabellida</taxon>
        <taxon>Siboglinidae</taxon>
        <taxon>Ridgeia</taxon>
    </lineage>
</organism>
<dbReference type="GO" id="GO:0006260">
    <property type="term" value="P:DNA replication"/>
    <property type="evidence" value="ECO:0007669"/>
    <property type="project" value="InterPro"/>
</dbReference>
<dbReference type="GO" id="GO:0033314">
    <property type="term" value="P:mitotic DNA replication checkpoint signaling"/>
    <property type="evidence" value="ECO:0007669"/>
    <property type="project" value="InterPro"/>
</dbReference>
<dbReference type="Proteomes" id="UP001209878">
    <property type="component" value="Unassembled WGS sequence"/>
</dbReference>
<feature type="region of interest" description="Disordered" evidence="1">
    <location>
        <begin position="1280"/>
        <end position="1322"/>
    </location>
</feature>
<evidence type="ECO:0000313" key="4">
    <source>
        <dbReference type="EMBL" id="KAK2182514.1"/>
    </source>
</evidence>
<dbReference type="PANTHER" id="PTHR21556:SF2">
    <property type="entry name" value="TRESLIN"/>
    <property type="match status" value="1"/>
</dbReference>
<evidence type="ECO:0000313" key="5">
    <source>
        <dbReference type="Proteomes" id="UP001209878"/>
    </source>
</evidence>
<dbReference type="GO" id="GO:0007095">
    <property type="term" value="P:mitotic G2 DNA damage checkpoint signaling"/>
    <property type="evidence" value="ECO:0007669"/>
    <property type="project" value="TreeGrafter"/>
</dbReference>
<dbReference type="GO" id="GO:0030174">
    <property type="term" value="P:regulation of DNA-templated DNA replication initiation"/>
    <property type="evidence" value="ECO:0007669"/>
    <property type="project" value="TreeGrafter"/>
</dbReference>
<evidence type="ECO:0000259" key="3">
    <source>
        <dbReference type="Pfam" id="PF21855"/>
    </source>
</evidence>
<feature type="region of interest" description="Disordered" evidence="1">
    <location>
        <begin position="1193"/>
        <end position="1223"/>
    </location>
</feature>
<feature type="domain" description="Treslin N-terminal" evidence="2">
    <location>
        <begin position="134"/>
        <end position="202"/>
    </location>
</feature>
<protein>
    <recommendedName>
        <fullName evidence="6">Treslin</fullName>
    </recommendedName>
</protein>
<feature type="region of interest" description="Disordered" evidence="1">
    <location>
        <begin position="751"/>
        <end position="773"/>
    </location>
</feature>
<gene>
    <name evidence="4" type="ORF">NP493_352g04021</name>
</gene>
<evidence type="ECO:0008006" key="6">
    <source>
        <dbReference type="Google" id="ProtNLM"/>
    </source>
</evidence>
<comment type="caution">
    <text evidence="4">The sequence shown here is derived from an EMBL/GenBank/DDBJ whole genome shotgun (WGS) entry which is preliminary data.</text>
</comment>
<sequence>MDGCEESFRVVFLIDVRSFVRGDHADHRKTQTLIQQSVLKLLTYFACKVRLDSKNLQWGYKFYNSKQRKGAKQNFRDFDLKSCEEFETDLASRFMHSSFKTDGSTPAEPGDGFVDDKGAVNSDDDVDPSDALCRVLTEIVYDFQWDRPDLRSPVKMTRVKVQKKPLLSKYNNTKHEDPPQHKFVFLYSDCPHTLGDVLNFGDCLQNSQSLLGSFLSNHMYKKFHENLNIRLFWIDVDGIPNTERTSIDLSGVQLMSDALAHLRGTVIPISALLCSPPDGTASIQALLSSVQSVSDGPPTCQSASDKLVPTSVMLNYYLWHRESSEIHTGRVVLVTYSGTDRQILAELELCPFIWPSANDQVDSTHTLSCRGVSETSTASRTQPKLCVKFNTTPGGATVKLLDMCVPKQGSPRQPDNCTVLVVRATVPRGDIPIVCFQSDRVFLVTDPPRKGDVGGQLGWTDLLTELFSKELVVVVDYLTSQTSVPSTAILQPVTLTSATLTFTRSCVATVVEKLVLFGAAGRAKQETETLVSFKERTIKRLMKDLPDVKDNMTGTKTYPATKSQSRFTSSCLEEWYVPEVNPAGTTDVLAYLHNGDSPMSTECVTKLQCHSHKLQQHYVQQRTKRLNLHGNMTSTTIDGLSPDRKIQCWRSPRRFLERPSPQKRTSTPSKQPTSAIEGKGKTPRKRKHLPLRRSPRKHFSQASLSQISATKRQNLSDCKERATSRITRSRTHTAPTRTALILQRSKIALAKHRSEDSTGDLSQEVGDQRSISEDTKQLAGSRLSNIAEFSTEVDFVQWLLEVYEKVTNTDTAPLTAAQNVVNTGLAYFRHADHSTPQSRLCSVVKEHLLVSSGGIREKYKGQEGEAVRNTKVTEYQFQTVLLFELHCLQASINDGSTSVDGNSSHEKTVQELVTMLRAMSFLKDPGFLGSYLSDVILPTYGDQCGPLVAAIYDELLQPLPPQLEGLLSPSDDDPNSSVSSGRPMTSVHSEAAPSVDDLLHSQNSNRVLRSCALTRHASFQMSGVRQIAVPRNVKPKSNVVSGRTRSSCVVAKEKEAPSDAKRVCRNLFRMQHNRAAATTVRTSSMFDTVPKATVVHPVTANHPQILGSPRTPRKHVSPRKSGTPRGGIRTSVSVVKNTPHFTKTNLSPTSRGARKTLYGENKTPPKPSSSGWRCKTPDGRGRLKLTLKSVTVKSETSPKTSDNARFGKNVSPKTPHRAPTHTAHCKQSVSMATLQLSMPGREQIQQSRSMSVGNMVLKTPCKKTPRKSPKIKSPNKRVTLTHLPDRGQSPGDSSLFMTPTKIANTPSKRGTPPTNFTPRRSRRVSEALYSPQKCGVNTLPGPCGINSPLRTPKSLLSQETGGATRMSLLDPCQSASCDAWAMNTPTKVDHSAAIAKLHLRRTPRRKDNVDCWHRSRSEINRRLRTKDDTAKRLP</sequence>
<dbReference type="InterPro" id="IPR053920">
    <property type="entry name" value="Treslin_STD"/>
</dbReference>
<feature type="domain" description="Treslin STD" evidence="3">
    <location>
        <begin position="795"/>
        <end position="955"/>
    </location>
</feature>
<feature type="region of interest" description="Disordered" evidence="1">
    <location>
        <begin position="1102"/>
        <end position="1180"/>
    </location>
</feature>
<dbReference type="GO" id="GO:0005634">
    <property type="term" value="C:nucleus"/>
    <property type="evidence" value="ECO:0007669"/>
    <property type="project" value="InterPro"/>
</dbReference>
<dbReference type="PANTHER" id="PTHR21556">
    <property type="entry name" value="TRESLIN"/>
    <property type="match status" value="1"/>
</dbReference>
<feature type="compositionally biased region" description="Basic residues" evidence="1">
    <location>
        <begin position="681"/>
        <end position="699"/>
    </location>
</feature>
<dbReference type="Pfam" id="PF21854">
    <property type="entry name" value="Treslin_N"/>
    <property type="match status" value="2"/>
</dbReference>